<comment type="similarity">
    <text evidence="2">Belongs to the gamma-BBH/TMLD family.</text>
</comment>
<keyword evidence="6" id="KW-0408">Iron</keyword>
<dbReference type="SUPFAM" id="SSF51197">
    <property type="entry name" value="Clavaminate synthase-like"/>
    <property type="match status" value="1"/>
</dbReference>
<dbReference type="CDD" id="cd00250">
    <property type="entry name" value="CAS_like"/>
    <property type="match status" value="1"/>
</dbReference>
<evidence type="ECO:0000313" key="10">
    <source>
        <dbReference type="Proteomes" id="UP001212997"/>
    </source>
</evidence>
<feature type="compositionally biased region" description="Basic and acidic residues" evidence="7">
    <location>
        <begin position="501"/>
        <end position="513"/>
    </location>
</feature>
<evidence type="ECO:0000313" key="9">
    <source>
        <dbReference type="EMBL" id="KAJ3490899.1"/>
    </source>
</evidence>
<proteinExistence type="inferred from homology"/>
<dbReference type="Proteomes" id="UP001212997">
    <property type="component" value="Unassembled WGS sequence"/>
</dbReference>
<keyword evidence="5" id="KW-0560">Oxidoreductase</keyword>
<accession>A0AAD5VAY2</accession>
<dbReference type="AlphaFoldDB" id="A0AAD5VAY2"/>
<dbReference type="GO" id="GO:0046872">
    <property type="term" value="F:metal ion binding"/>
    <property type="evidence" value="ECO:0007669"/>
    <property type="project" value="UniProtKB-KW"/>
</dbReference>
<keyword evidence="4" id="KW-0223">Dioxygenase</keyword>
<protein>
    <recommendedName>
        <fullName evidence="8">TauD/TfdA-like domain-containing protein</fullName>
    </recommendedName>
</protein>
<feature type="compositionally biased region" description="Polar residues" evidence="7">
    <location>
        <begin position="63"/>
        <end position="77"/>
    </location>
</feature>
<keyword evidence="3" id="KW-0479">Metal-binding</keyword>
<dbReference type="InterPro" id="IPR050411">
    <property type="entry name" value="AlphaKG_dependent_hydroxylases"/>
</dbReference>
<evidence type="ECO:0000256" key="2">
    <source>
        <dbReference type="ARBA" id="ARBA00008654"/>
    </source>
</evidence>
<dbReference type="EMBL" id="JANAWD010000020">
    <property type="protein sequence ID" value="KAJ3490899.1"/>
    <property type="molecule type" value="Genomic_DNA"/>
</dbReference>
<evidence type="ECO:0000256" key="6">
    <source>
        <dbReference type="ARBA" id="ARBA00023004"/>
    </source>
</evidence>
<evidence type="ECO:0000256" key="5">
    <source>
        <dbReference type="ARBA" id="ARBA00023002"/>
    </source>
</evidence>
<feature type="compositionally biased region" description="Polar residues" evidence="7">
    <location>
        <begin position="483"/>
        <end position="493"/>
    </location>
</feature>
<feature type="compositionally biased region" description="Basic and acidic residues" evidence="7">
    <location>
        <begin position="915"/>
        <end position="934"/>
    </location>
</feature>
<evidence type="ECO:0000256" key="1">
    <source>
        <dbReference type="ARBA" id="ARBA00001954"/>
    </source>
</evidence>
<evidence type="ECO:0000256" key="4">
    <source>
        <dbReference type="ARBA" id="ARBA00022964"/>
    </source>
</evidence>
<dbReference type="GO" id="GO:0005739">
    <property type="term" value="C:mitochondrion"/>
    <property type="evidence" value="ECO:0007669"/>
    <property type="project" value="TreeGrafter"/>
</dbReference>
<dbReference type="PANTHER" id="PTHR10696">
    <property type="entry name" value="GAMMA-BUTYROBETAINE HYDROXYLASE-RELATED"/>
    <property type="match status" value="1"/>
</dbReference>
<feature type="region of interest" description="Disordered" evidence="7">
    <location>
        <begin position="601"/>
        <end position="640"/>
    </location>
</feature>
<reference evidence="9" key="1">
    <citation type="submission" date="2022-07" db="EMBL/GenBank/DDBJ databases">
        <title>Genome Sequence of Physisporinus lineatus.</title>
        <authorList>
            <person name="Buettner E."/>
        </authorList>
    </citation>
    <scope>NUCLEOTIDE SEQUENCE</scope>
    <source>
        <strain evidence="9">VT162</strain>
    </source>
</reference>
<keyword evidence="10" id="KW-1185">Reference proteome</keyword>
<feature type="compositionally biased region" description="Polar residues" evidence="7">
    <location>
        <begin position="522"/>
        <end position="551"/>
    </location>
</feature>
<dbReference type="GO" id="GO:0051213">
    <property type="term" value="F:dioxygenase activity"/>
    <property type="evidence" value="ECO:0007669"/>
    <property type="project" value="UniProtKB-KW"/>
</dbReference>
<feature type="region of interest" description="Disordered" evidence="7">
    <location>
        <begin position="480"/>
        <end position="588"/>
    </location>
</feature>
<feature type="region of interest" description="Disordered" evidence="7">
    <location>
        <begin position="45"/>
        <end position="77"/>
    </location>
</feature>
<feature type="domain" description="TauD/TfdA-like" evidence="8">
    <location>
        <begin position="158"/>
        <end position="399"/>
    </location>
</feature>
<dbReference type="InterPro" id="IPR013745">
    <property type="entry name" value="Bit61/PRR5"/>
</dbReference>
<feature type="region of interest" description="Disordered" evidence="7">
    <location>
        <begin position="886"/>
        <end position="990"/>
    </location>
</feature>
<feature type="compositionally biased region" description="Polar residues" evidence="7">
    <location>
        <begin position="562"/>
        <end position="574"/>
    </location>
</feature>
<organism evidence="9 10">
    <name type="scientific">Meripilus lineatus</name>
    <dbReference type="NCBI Taxonomy" id="2056292"/>
    <lineage>
        <taxon>Eukaryota</taxon>
        <taxon>Fungi</taxon>
        <taxon>Dikarya</taxon>
        <taxon>Basidiomycota</taxon>
        <taxon>Agaricomycotina</taxon>
        <taxon>Agaricomycetes</taxon>
        <taxon>Polyporales</taxon>
        <taxon>Meripilaceae</taxon>
        <taxon>Meripilus</taxon>
    </lineage>
</organism>
<sequence length="990" mass="109933">MVNSSSDDCEVYPISWNTRHHPKDYSTQARLTWSLRCFVNWQDQASPDAGSQPRPHHGKLARNVSTPRLARSSSKPRTSLRIRRLLKMALRLQSAGIGIQWASGHRSFYPSDLLKSHSTSSQLHQFHKDFDPVSWDAKKIEAAPNLFVPYDALETKPGLLRAVEQIIQYGLLFITGVPNQKTSNEDCELRTLAKKFSGIRDTLYGETWDVKNVRNSRNIAYTNLDLGLHMDLMYFQHPPRFQLLHCLRNKVEGGTSLFVDALAAAEELRQTHPEDFDLLTETPVTFHYINDGHHLHRSHPTIELDPIPTPDGSPRAIRHINYSPPFQAPFSLSTPAAFYSAFERYVSLLDRPSARYDYLLKEGDTVVFDNRRVLHARTAFTDKEGVSEDEVNRWLKGCYIEADAVMDRGRVLRVAHDTDLFLQVVAKSVSFVVSRVRDSNVSGVTRRVCVWEESPEWTGLVPIVVRKHLSRLLRCRAPMAGRSAQTRRGSQEASFLLRTPEIGRRSLSQEETPRPSGVLQGANPSQNVNAVNLNDSGNPSASQNTSEQQPTKRLGFLGEKLLSTNSGTTPSPSRGTPIAPTILPTRSHSRAESALPFISRELSTSPTPGMASSSSPMAKGHTSPSKVNSLMTPCSQPSASRTYDHKLVSREMHRLGTLAHLPSLTPSLSSTSSATLNAAPSVPNISSLASSDNPWATLHVYLLPLFNGEPLRVPIEDLNALVRRHIQSTVSSTPSKALATLEHAASDLIASGMVTLNAKLSGIEEEKLLHRVVEVWGFFWDQVLPYLEGREKPAESPSYQQPRLQQMLLVLVSQRSLPSVLSLTESAPPLTPGEAAIQHLLQSLRTPLIQHSAHSQKHYPMGRAPSFLSAGLPRDRRGRIAQKVERRALQGHIEGDEGDGDGGETPRIGGGFNDPVREREREFLESLRSPDPEGAHANMGGWGLGAGSEEKRPDDEDEEDTLDWDQAQAVVERMVGMKAEPIPSQDTRRR</sequence>
<gene>
    <name evidence="9" type="ORF">NLI96_g1081</name>
</gene>
<evidence type="ECO:0000256" key="7">
    <source>
        <dbReference type="SAM" id="MobiDB-lite"/>
    </source>
</evidence>
<comment type="caution">
    <text evidence="9">The sequence shown here is derived from an EMBL/GenBank/DDBJ whole genome shotgun (WGS) entry which is preliminary data.</text>
</comment>
<name>A0AAD5VAY2_9APHY</name>
<dbReference type="PANTHER" id="PTHR10696:SF25">
    <property type="entry name" value="OXIDOREDUCTASE AIM17-RELATED"/>
    <property type="match status" value="1"/>
</dbReference>
<dbReference type="Gene3D" id="3.60.130.10">
    <property type="entry name" value="Clavaminate synthase-like"/>
    <property type="match status" value="1"/>
</dbReference>
<comment type="cofactor">
    <cofactor evidence="1">
        <name>Fe(2+)</name>
        <dbReference type="ChEBI" id="CHEBI:29033"/>
    </cofactor>
</comment>
<evidence type="ECO:0000256" key="3">
    <source>
        <dbReference type="ARBA" id="ARBA00022723"/>
    </source>
</evidence>
<dbReference type="InterPro" id="IPR042098">
    <property type="entry name" value="TauD-like_sf"/>
</dbReference>
<dbReference type="InterPro" id="IPR003819">
    <property type="entry name" value="TauD/TfdA-like"/>
</dbReference>
<dbReference type="Pfam" id="PF02668">
    <property type="entry name" value="TauD"/>
    <property type="match status" value="1"/>
</dbReference>
<dbReference type="Pfam" id="PF08539">
    <property type="entry name" value="HbrB"/>
    <property type="match status" value="1"/>
</dbReference>
<dbReference type="GO" id="GO:0045329">
    <property type="term" value="P:carnitine biosynthetic process"/>
    <property type="evidence" value="ECO:0007669"/>
    <property type="project" value="TreeGrafter"/>
</dbReference>
<evidence type="ECO:0000259" key="8">
    <source>
        <dbReference type="Pfam" id="PF02668"/>
    </source>
</evidence>